<evidence type="ECO:0000259" key="1">
    <source>
        <dbReference type="Pfam" id="PF07583"/>
    </source>
</evidence>
<dbReference type="RefSeq" id="WP_145177070.1">
    <property type="nucleotide sequence ID" value="NZ_CP037422.1"/>
</dbReference>
<feature type="domain" description="DUF1549" evidence="1">
    <location>
        <begin position="181"/>
        <end position="392"/>
    </location>
</feature>
<gene>
    <name evidence="4" type="ORF">V202x_33730</name>
</gene>
<evidence type="ECO:0000313" key="5">
    <source>
        <dbReference type="Proteomes" id="UP000318384"/>
    </source>
</evidence>
<proteinExistence type="predicted"/>
<dbReference type="Proteomes" id="UP000318384">
    <property type="component" value="Chromosome"/>
</dbReference>
<dbReference type="EMBL" id="CP037422">
    <property type="protein sequence ID" value="QDU09976.1"/>
    <property type="molecule type" value="Genomic_DNA"/>
</dbReference>
<dbReference type="InterPro" id="IPR011444">
    <property type="entry name" value="DUF1549"/>
</dbReference>
<dbReference type="PANTHER" id="PTHR35889:SF3">
    <property type="entry name" value="F-BOX DOMAIN-CONTAINING PROTEIN"/>
    <property type="match status" value="1"/>
</dbReference>
<dbReference type="Pfam" id="PF07635">
    <property type="entry name" value="PSCyt1"/>
    <property type="match status" value="1"/>
</dbReference>
<evidence type="ECO:0000259" key="3">
    <source>
        <dbReference type="Pfam" id="PF07635"/>
    </source>
</evidence>
<evidence type="ECO:0000259" key="2">
    <source>
        <dbReference type="Pfam" id="PF07587"/>
    </source>
</evidence>
<accession>A0A517WXI8</accession>
<keyword evidence="5" id="KW-1185">Reference proteome</keyword>
<protein>
    <submittedName>
        <fullName evidence="4">Planctomycete cytochrome C</fullName>
    </submittedName>
</protein>
<dbReference type="Pfam" id="PF07587">
    <property type="entry name" value="PSD1"/>
    <property type="match status" value="1"/>
</dbReference>
<organism evidence="4 5">
    <name type="scientific">Gimesia aquarii</name>
    <dbReference type="NCBI Taxonomy" id="2527964"/>
    <lineage>
        <taxon>Bacteria</taxon>
        <taxon>Pseudomonadati</taxon>
        <taxon>Planctomycetota</taxon>
        <taxon>Planctomycetia</taxon>
        <taxon>Planctomycetales</taxon>
        <taxon>Planctomycetaceae</taxon>
        <taxon>Gimesia</taxon>
    </lineage>
</organism>
<dbReference type="AlphaFoldDB" id="A0A517WXI8"/>
<dbReference type="OrthoDB" id="127107at2"/>
<evidence type="ECO:0000313" key="4">
    <source>
        <dbReference type="EMBL" id="QDU09976.1"/>
    </source>
</evidence>
<name>A0A517WXI8_9PLAN</name>
<feature type="domain" description="DUF1553" evidence="2">
    <location>
        <begin position="559"/>
        <end position="808"/>
    </location>
</feature>
<dbReference type="InterPro" id="IPR011429">
    <property type="entry name" value="Cyt_c_Planctomycete-type"/>
</dbReference>
<reference evidence="4 5" key="1">
    <citation type="submission" date="2019-03" db="EMBL/GenBank/DDBJ databases">
        <title>Deep-cultivation of Planctomycetes and their phenomic and genomic characterization uncovers novel biology.</title>
        <authorList>
            <person name="Wiegand S."/>
            <person name="Jogler M."/>
            <person name="Boedeker C."/>
            <person name="Pinto D."/>
            <person name="Vollmers J."/>
            <person name="Rivas-Marin E."/>
            <person name="Kohn T."/>
            <person name="Peeters S.H."/>
            <person name="Heuer A."/>
            <person name="Rast P."/>
            <person name="Oberbeckmann S."/>
            <person name="Bunk B."/>
            <person name="Jeske O."/>
            <person name="Meyerdierks A."/>
            <person name="Storesund J.E."/>
            <person name="Kallscheuer N."/>
            <person name="Luecker S."/>
            <person name="Lage O.M."/>
            <person name="Pohl T."/>
            <person name="Merkel B.J."/>
            <person name="Hornburger P."/>
            <person name="Mueller R.-W."/>
            <person name="Bruemmer F."/>
            <person name="Labrenz M."/>
            <person name="Spormann A.M."/>
            <person name="Op den Camp H."/>
            <person name="Overmann J."/>
            <person name="Amann R."/>
            <person name="Jetten M.S.M."/>
            <person name="Mascher T."/>
            <person name="Medema M.H."/>
            <person name="Devos D.P."/>
            <person name="Kaster A.-K."/>
            <person name="Ovreas L."/>
            <person name="Rohde M."/>
            <person name="Galperin M.Y."/>
            <person name="Jogler C."/>
        </authorList>
    </citation>
    <scope>NUCLEOTIDE SEQUENCE [LARGE SCALE GENOMIC DNA]</scope>
    <source>
        <strain evidence="4 5">V202</strain>
    </source>
</reference>
<dbReference type="Pfam" id="PF07583">
    <property type="entry name" value="PSCyt2"/>
    <property type="match status" value="1"/>
</dbReference>
<sequence>MIERDRIQQLISLMVFIVLFCLENPLFSAEATKPSAKQIEFFELHIRPVLIEKCADCHTGDEDAESALAVSSRSALIKGGDFGPAIIPGKPEQSLLYQSIQRTHKELKMPPDVDEKLSKTTIQHFKRWIEWGAPWPEEKTKPLTKSQAKKTQSLTTSHWCFLPRQAIAPPEVNDPQWSQSPIDRFIYTRLQKEKFTPAPMASRRVLIRRASFDLTGLPPTPEEVQEFLDDPDTDLHTFSKVIDRLLASPAYGERWGRHWLDVARYADTQGDVGDFPIPGAYLYRNWVIDAFNADLPYDKFLQAQLAGDILAKREDDPQRARQLKIATGFIALSRRFGNTRFEDQHLTIDDTIDTIGRGIMGVTLKCARCHDHKFDPMLATDYYGLYGIFESTLYPTMGASNSPSPTQLVSAENNPESQQKINAYWDLLSHYQHQIRNHFRPWLKPTLKEYAEVVKKIKSAKKEGKSIEKLEAQRQKLLTSHRGKFRELMEHGLPWLKQEKARLVKQPPAEMLYAVIDGKPHHAKLHRRGNPSNPGEVVPRQFINVISKTKPDLDQKQSGREELANWITDPTHPLTARVIVNRLWYHHFGQGLVKTVDNLGVLGAAPSHPQLLDYLANQLIEQGWSLKALHRQILLSRAYRLDSKDILENSKRDPENVFLWKFTRKRLDAESIRDAMLFVSGELDRQPGGPHPFNPWHKKGYSLNGPFHEVFPSKKRSVYLMTQRLYKHPFLGLFNGPDTNETTGTRKNANIPAQALYLMNSPFVPELAEAFAKRILQTETTEEKQIKAACQIAFSRNPTPTEQSEFLETLYAYRRQLLKERPKESAAVNETAWTGLCKVLLTSNEFFFVD</sequence>
<dbReference type="InterPro" id="IPR022655">
    <property type="entry name" value="DUF1553"/>
</dbReference>
<dbReference type="PANTHER" id="PTHR35889">
    <property type="entry name" value="CYCLOINULO-OLIGOSACCHARIDE FRUCTANOTRANSFERASE-RELATED"/>
    <property type="match status" value="1"/>
</dbReference>
<feature type="domain" description="Cytochrome C Planctomycete-type" evidence="3">
    <location>
        <begin position="54"/>
        <end position="112"/>
    </location>
</feature>